<feature type="region of interest" description="Disordered" evidence="8">
    <location>
        <begin position="1"/>
        <end position="37"/>
    </location>
</feature>
<dbReference type="Pfam" id="PF01743">
    <property type="entry name" value="PolyA_pol"/>
    <property type="match status" value="1"/>
</dbReference>
<keyword evidence="2 7" id="KW-0808">Transferase</keyword>
<feature type="compositionally biased region" description="Low complexity" evidence="8">
    <location>
        <begin position="11"/>
        <end position="24"/>
    </location>
</feature>
<name>A6GB74_9BACT</name>
<dbReference type="InterPro" id="IPR002646">
    <property type="entry name" value="PolA_pol_head_dom"/>
</dbReference>
<evidence type="ECO:0000256" key="4">
    <source>
        <dbReference type="ARBA" id="ARBA00022695"/>
    </source>
</evidence>
<dbReference type="PANTHER" id="PTHR46173:SF1">
    <property type="entry name" value="CCA TRNA NUCLEOTIDYLTRANSFERASE 1, MITOCHONDRIAL"/>
    <property type="match status" value="1"/>
</dbReference>
<reference evidence="10 11" key="1">
    <citation type="submission" date="2007-06" db="EMBL/GenBank/DDBJ databases">
        <authorList>
            <person name="Shimkets L."/>
            <person name="Ferriera S."/>
            <person name="Johnson J."/>
            <person name="Kravitz S."/>
            <person name="Beeson K."/>
            <person name="Sutton G."/>
            <person name="Rogers Y.-H."/>
            <person name="Friedman R."/>
            <person name="Frazier M."/>
            <person name="Venter J.C."/>
        </authorList>
    </citation>
    <scope>NUCLEOTIDE SEQUENCE [LARGE SCALE GENOMIC DNA]</scope>
    <source>
        <strain evidence="10 11">SIR-1</strain>
    </source>
</reference>
<comment type="similarity">
    <text evidence="7">Belongs to the tRNA nucleotidyltransferase/poly(A) polymerase family.</text>
</comment>
<dbReference type="Proteomes" id="UP000005801">
    <property type="component" value="Unassembled WGS sequence"/>
</dbReference>
<evidence type="ECO:0000313" key="11">
    <source>
        <dbReference type="Proteomes" id="UP000005801"/>
    </source>
</evidence>
<evidence type="ECO:0000256" key="6">
    <source>
        <dbReference type="ARBA" id="ARBA00022842"/>
    </source>
</evidence>
<dbReference type="eggNOG" id="COG0617">
    <property type="taxonomic scope" value="Bacteria"/>
</dbReference>
<dbReference type="GO" id="GO:0008033">
    <property type="term" value="P:tRNA processing"/>
    <property type="evidence" value="ECO:0007669"/>
    <property type="project" value="UniProtKB-KW"/>
</dbReference>
<proteinExistence type="inferred from homology"/>
<sequence length="853" mass="91823">MPRDNNQLGNRRQQQQQRQRQQAAARRRAALHADRLPPAVQTILGDGVARDATGVDYGQSTTVRWTLVNDTVANRRHALWSSLGNNDANIDAMLADLRQERGGAAPTTLRLTIQPGANDSFAAIARVVAGIEQHNQAAADNQKIEIASDDAIVRALRDGWITADNLDNLANALGVGPTRDAIADALDTVHPSRIQTMVENLAGGNPQPLGGGTVMVMGDAARAWGRIQLAADTLLTPENDQDTSLDPPGGAFAIARDAAWLRDQVHTLLRNLNPANATTLNGILEDVAQYARGLRGPLLRRLGSNYTDSVGVRTVLERLPLDRTGLPSRMDLLRGADVLGQLRGVDTSISLQTLARQGSELVGQTIAIPDRTTADYQRILAAIRQAHTAAQGSLDEGSLFELADILDTARRDGQNARIVTLDWDTMRMLEGINPQTDPIDTNAAPTTVDLNFAGVGVELRKIPTPVNDFPPSTQVGDLARSLGRDRNLGFGQAVRIAKPDGSLVDGYLYGYTAEGLGRVLLRDQGGGAPDTLYTLDANETLAVTNDFASLTEADVRPLAAQDWQSRTVAFADLDNGPRPADPVLRMIYDTRAAMRALKTRPVADSTLTADQFTDVIKGANFKSWIVGGATRDILRGLNPADIDFASTMPAIDSFNAIVEQGLARKNADPNDPNDLAIRRNVPFGSVQVEADIETGLDIISTHDGHDASLRLDLDALARDFTINAVYYDIDGDALVDPTGTGLADLASSTLRFVAGTPDEVLGAEPVMVARWMRMIGKGFNPADAADVGVALKWLVEHSQTADPRVLKRFVDRMKTSKVDAIKLAEQIFGNLPPTDAIPNPRQAARDAIERIFG</sequence>
<organism evidence="10 11">
    <name type="scientific">Plesiocystis pacifica SIR-1</name>
    <dbReference type="NCBI Taxonomy" id="391625"/>
    <lineage>
        <taxon>Bacteria</taxon>
        <taxon>Pseudomonadati</taxon>
        <taxon>Myxococcota</taxon>
        <taxon>Polyangia</taxon>
        <taxon>Nannocystales</taxon>
        <taxon>Nannocystaceae</taxon>
        <taxon>Plesiocystis</taxon>
    </lineage>
</organism>
<dbReference type="GO" id="GO:0000049">
    <property type="term" value="F:tRNA binding"/>
    <property type="evidence" value="ECO:0007669"/>
    <property type="project" value="TreeGrafter"/>
</dbReference>
<comment type="caution">
    <text evidence="10">The sequence shown here is derived from an EMBL/GenBank/DDBJ whole genome shotgun (WGS) entry which is preliminary data.</text>
</comment>
<evidence type="ECO:0000256" key="1">
    <source>
        <dbReference type="ARBA" id="ARBA00001946"/>
    </source>
</evidence>
<feature type="domain" description="Poly A polymerase head" evidence="9">
    <location>
        <begin position="624"/>
        <end position="751"/>
    </location>
</feature>
<evidence type="ECO:0000256" key="3">
    <source>
        <dbReference type="ARBA" id="ARBA00022694"/>
    </source>
</evidence>
<protein>
    <recommendedName>
        <fullName evidence="9">Poly A polymerase head domain-containing protein</fullName>
    </recommendedName>
</protein>
<dbReference type="AlphaFoldDB" id="A6GB74"/>
<feature type="compositionally biased region" description="Polar residues" evidence="8">
    <location>
        <begin position="1"/>
        <end position="10"/>
    </location>
</feature>
<evidence type="ECO:0000259" key="9">
    <source>
        <dbReference type="Pfam" id="PF01743"/>
    </source>
</evidence>
<evidence type="ECO:0000256" key="7">
    <source>
        <dbReference type="RuleBase" id="RU003953"/>
    </source>
</evidence>
<dbReference type="RefSeq" id="WP_006973965.1">
    <property type="nucleotide sequence ID" value="NZ_ABCS01000056.1"/>
</dbReference>
<keyword evidence="7" id="KW-0694">RNA-binding</keyword>
<dbReference type="SUPFAM" id="SSF81301">
    <property type="entry name" value="Nucleotidyltransferase"/>
    <property type="match status" value="1"/>
</dbReference>
<evidence type="ECO:0000256" key="8">
    <source>
        <dbReference type="SAM" id="MobiDB-lite"/>
    </source>
</evidence>
<keyword evidence="3" id="KW-0819">tRNA processing</keyword>
<dbReference type="OrthoDB" id="4221045at2"/>
<dbReference type="STRING" id="391625.PPSIR1_24634"/>
<dbReference type="GO" id="GO:0016779">
    <property type="term" value="F:nucleotidyltransferase activity"/>
    <property type="evidence" value="ECO:0007669"/>
    <property type="project" value="UniProtKB-KW"/>
</dbReference>
<dbReference type="EMBL" id="ABCS01000056">
    <property type="protein sequence ID" value="EDM76871.1"/>
    <property type="molecule type" value="Genomic_DNA"/>
</dbReference>
<evidence type="ECO:0000256" key="2">
    <source>
        <dbReference type="ARBA" id="ARBA00022679"/>
    </source>
</evidence>
<keyword evidence="6" id="KW-0460">Magnesium</keyword>
<keyword evidence="4" id="KW-0548">Nucleotidyltransferase</keyword>
<evidence type="ECO:0000256" key="5">
    <source>
        <dbReference type="ARBA" id="ARBA00022723"/>
    </source>
</evidence>
<accession>A6GB74</accession>
<gene>
    <name evidence="10" type="ORF">PPSIR1_24634</name>
</gene>
<keyword evidence="11" id="KW-1185">Reference proteome</keyword>
<dbReference type="InterPro" id="IPR043519">
    <property type="entry name" value="NT_sf"/>
</dbReference>
<dbReference type="GO" id="GO:0046872">
    <property type="term" value="F:metal ion binding"/>
    <property type="evidence" value="ECO:0007669"/>
    <property type="project" value="UniProtKB-KW"/>
</dbReference>
<evidence type="ECO:0000313" key="10">
    <source>
        <dbReference type="EMBL" id="EDM76871.1"/>
    </source>
</evidence>
<dbReference type="PANTHER" id="PTHR46173">
    <property type="entry name" value="CCA TRNA NUCLEOTIDYLTRANSFERASE 1, MITOCHONDRIAL"/>
    <property type="match status" value="1"/>
</dbReference>
<dbReference type="Gene3D" id="3.30.460.10">
    <property type="entry name" value="Beta Polymerase, domain 2"/>
    <property type="match status" value="1"/>
</dbReference>
<dbReference type="InterPro" id="IPR050264">
    <property type="entry name" value="Bact_CCA-adding_enz_type3_sf"/>
</dbReference>
<comment type="cofactor">
    <cofactor evidence="1">
        <name>Mg(2+)</name>
        <dbReference type="ChEBI" id="CHEBI:18420"/>
    </cofactor>
</comment>
<keyword evidence="5" id="KW-0479">Metal-binding</keyword>